<dbReference type="Proteomes" id="UP000320443">
    <property type="component" value="Unassembled WGS sequence"/>
</dbReference>
<evidence type="ECO:0000256" key="1">
    <source>
        <dbReference type="ARBA" id="ARBA00002994"/>
    </source>
</evidence>
<feature type="region of interest" description="Disordered" evidence="8">
    <location>
        <begin position="247"/>
        <end position="276"/>
    </location>
</feature>
<evidence type="ECO:0000313" key="9">
    <source>
        <dbReference type="EMBL" id="TRX63441.1"/>
    </source>
</evidence>
<dbReference type="EMBL" id="VKDK01000003">
    <property type="protein sequence ID" value="TRX63441.1"/>
    <property type="molecule type" value="Genomic_DNA"/>
</dbReference>
<dbReference type="InterPro" id="IPR014748">
    <property type="entry name" value="Enoyl-CoA_hydra_C"/>
</dbReference>
<dbReference type="PROSITE" id="PS00166">
    <property type="entry name" value="ENOYL_COA_HYDRATASE"/>
    <property type="match status" value="1"/>
</dbReference>
<dbReference type="RefSeq" id="WP_065422040.1">
    <property type="nucleotide sequence ID" value="NZ_VKDK01000003.1"/>
</dbReference>
<dbReference type="InterPro" id="IPR018376">
    <property type="entry name" value="Enoyl-CoA_hyd/isom_CS"/>
</dbReference>
<dbReference type="Gene3D" id="1.10.12.10">
    <property type="entry name" value="Lyase 2-enoyl-coa Hydratase, Chain A, domain 2"/>
    <property type="match status" value="1"/>
</dbReference>
<dbReference type="PANTHER" id="PTHR11941:SF54">
    <property type="entry name" value="ENOYL-COA HYDRATASE, MITOCHONDRIAL"/>
    <property type="match status" value="1"/>
</dbReference>
<name>A0A553G1S2_9CORY</name>
<evidence type="ECO:0000256" key="7">
    <source>
        <dbReference type="RuleBase" id="RU003707"/>
    </source>
</evidence>
<dbReference type="CDD" id="cd06558">
    <property type="entry name" value="crotonase-like"/>
    <property type="match status" value="1"/>
</dbReference>
<evidence type="ECO:0000256" key="6">
    <source>
        <dbReference type="ARBA" id="ARBA00023717"/>
    </source>
</evidence>
<protein>
    <submittedName>
        <fullName evidence="9">Enoyl-CoA hydratase/isomerase family protein</fullName>
    </submittedName>
</protein>
<evidence type="ECO:0000256" key="3">
    <source>
        <dbReference type="ARBA" id="ARBA00022832"/>
    </source>
</evidence>
<keyword evidence="10" id="KW-1185">Reference proteome</keyword>
<reference evidence="9 10" key="1">
    <citation type="submission" date="2019-07" db="EMBL/GenBank/DDBJ databases">
        <title>Draft genome of C. aurimucosum strain 2274.</title>
        <authorList>
            <person name="Pacheco L.G.C."/>
            <person name="Aguiar E.R.G.R."/>
            <person name="Santos C.S."/>
            <person name="Rocha D.J.P.G."/>
            <person name="Sant'Anna L.O."/>
            <person name="Mattos-Guaraldi A.L."/>
            <person name="Santos L.S."/>
        </authorList>
    </citation>
    <scope>NUCLEOTIDE SEQUENCE [LARGE SCALE GENOMIC DNA]</scope>
    <source>
        <strain evidence="9 10">2274</strain>
    </source>
</reference>
<evidence type="ECO:0000256" key="4">
    <source>
        <dbReference type="ARBA" id="ARBA00023239"/>
    </source>
</evidence>
<dbReference type="Gene3D" id="3.90.226.10">
    <property type="entry name" value="2-enoyl-CoA Hydratase, Chain A, domain 1"/>
    <property type="match status" value="1"/>
</dbReference>
<accession>A0A553G1S2</accession>
<dbReference type="Pfam" id="PF00378">
    <property type="entry name" value="ECH_1"/>
    <property type="match status" value="1"/>
</dbReference>
<evidence type="ECO:0000256" key="5">
    <source>
        <dbReference type="ARBA" id="ARBA00023709"/>
    </source>
</evidence>
<proteinExistence type="inferred from homology"/>
<sequence>MSDNENTTNPANVVEHSHESGVGIITINRPRQFNALNTEVLNAINSVLEKWESCDAVQAVIFTGAGKKAFAAGADVKELSQMTPWEVVNEYPMAKLYNRIESYPKPTVAAVNGLALGGGFELALSCDIRIANPESRFAFPELGLGIIPGAGGTQRLREVAGKAIALDLILTRKELDAEAALQWGVITRISDDPVAAAMEICHVLNENGPLAQRVARESIKAGVLGGHQQEQLSQGLAFSHPDSSEGLSAFLDKRTPNFNSSVSVSTEKEESHAPTK</sequence>
<comment type="catalytic activity">
    <reaction evidence="5">
        <text>a (3S)-3-hydroxyacyl-CoA = a (2E)-enoyl-CoA + H2O</text>
        <dbReference type="Rhea" id="RHEA:16105"/>
        <dbReference type="ChEBI" id="CHEBI:15377"/>
        <dbReference type="ChEBI" id="CHEBI:57318"/>
        <dbReference type="ChEBI" id="CHEBI:58856"/>
        <dbReference type="EC" id="4.2.1.17"/>
    </reaction>
</comment>
<comment type="catalytic activity">
    <reaction evidence="6">
        <text>a 4-saturated-(3S)-3-hydroxyacyl-CoA = a (3E)-enoyl-CoA + H2O</text>
        <dbReference type="Rhea" id="RHEA:20724"/>
        <dbReference type="ChEBI" id="CHEBI:15377"/>
        <dbReference type="ChEBI" id="CHEBI:58521"/>
        <dbReference type="ChEBI" id="CHEBI:137480"/>
        <dbReference type="EC" id="4.2.1.17"/>
    </reaction>
</comment>
<evidence type="ECO:0000256" key="2">
    <source>
        <dbReference type="ARBA" id="ARBA00005254"/>
    </source>
</evidence>
<keyword evidence="3" id="KW-0276">Fatty acid metabolism</keyword>
<feature type="compositionally biased region" description="Basic and acidic residues" evidence="8">
    <location>
        <begin position="266"/>
        <end position="276"/>
    </location>
</feature>
<evidence type="ECO:0000313" key="10">
    <source>
        <dbReference type="Proteomes" id="UP000320443"/>
    </source>
</evidence>
<dbReference type="InterPro" id="IPR001753">
    <property type="entry name" value="Enoyl-CoA_hydra/iso"/>
</dbReference>
<comment type="caution">
    <text evidence="9">The sequence shown here is derived from an EMBL/GenBank/DDBJ whole genome shotgun (WGS) entry which is preliminary data.</text>
</comment>
<comment type="function">
    <text evidence="1">Could possibly oxidize fatty acids using specific components.</text>
</comment>
<gene>
    <name evidence="9" type="ORF">FNY97_03270</name>
</gene>
<evidence type="ECO:0000256" key="8">
    <source>
        <dbReference type="SAM" id="MobiDB-lite"/>
    </source>
</evidence>
<dbReference type="InterPro" id="IPR029045">
    <property type="entry name" value="ClpP/crotonase-like_dom_sf"/>
</dbReference>
<keyword evidence="3" id="KW-0443">Lipid metabolism</keyword>
<keyword evidence="4" id="KW-0456">Lyase</keyword>
<comment type="similarity">
    <text evidence="2 7">Belongs to the enoyl-CoA hydratase/isomerase family.</text>
</comment>
<dbReference type="PANTHER" id="PTHR11941">
    <property type="entry name" value="ENOYL-COA HYDRATASE-RELATED"/>
    <property type="match status" value="1"/>
</dbReference>
<organism evidence="9 10">
    <name type="scientific">Corynebacterium hiratae</name>
    <dbReference type="NCBI Taxonomy" id="3139423"/>
    <lineage>
        <taxon>Bacteria</taxon>
        <taxon>Bacillati</taxon>
        <taxon>Actinomycetota</taxon>
        <taxon>Actinomycetes</taxon>
        <taxon>Mycobacteriales</taxon>
        <taxon>Corynebacteriaceae</taxon>
        <taxon>Corynebacterium</taxon>
    </lineage>
</organism>
<dbReference type="SUPFAM" id="SSF52096">
    <property type="entry name" value="ClpP/crotonase"/>
    <property type="match status" value="1"/>
</dbReference>